<sequence>MPSGRRYPATLLRHKIVADALAQRLSLRHKMPDYSIQSIVPPTGKVPLRTDYHSMDIYRSPARRMPPQTHVIGMGVGHRRDYCAGETSMVQRGCSSPSSLSMIHAYLPFLLAPKQILCLMKCACQQFHIYTL</sequence>
<name>A0A921U4A7_SORBI</name>
<proteinExistence type="predicted"/>
<dbReference type="AlphaFoldDB" id="A0A921U4A7"/>
<protein>
    <submittedName>
        <fullName evidence="1">Uncharacterized protein</fullName>
    </submittedName>
</protein>
<dbReference type="Proteomes" id="UP000807115">
    <property type="component" value="Chromosome 9"/>
</dbReference>
<evidence type="ECO:0000313" key="2">
    <source>
        <dbReference type="Proteomes" id="UP000807115"/>
    </source>
</evidence>
<organism evidence="1 2">
    <name type="scientific">Sorghum bicolor</name>
    <name type="common">Sorghum</name>
    <name type="synonym">Sorghum vulgare</name>
    <dbReference type="NCBI Taxonomy" id="4558"/>
    <lineage>
        <taxon>Eukaryota</taxon>
        <taxon>Viridiplantae</taxon>
        <taxon>Streptophyta</taxon>
        <taxon>Embryophyta</taxon>
        <taxon>Tracheophyta</taxon>
        <taxon>Spermatophyta</taxon>
        <taxon>Magnoliopsida</taxon>
        <taxon>Liliopsida</taxon>
        <taxon>Poales</taxon>
        <taxon>Poaceae</taxon>
        <taxon>PACMAD clade</taxon>
        <taxon>Panicoideae</taxon>
        <taxon>Andropogonodae</taxon>
        <taxon>Andropogoneae</taxon>
        <taxon>Sorghinae</taxon>
        <taxon>Sorghum</taxon>
    </lineage>
</organism>
<reference evidence="1" key="2">
    <citation type="submission" date="2020-10" db="EMBL/GenBank/DDBJ databases">
        <authorList>
            <person name="Cooper E.A."/>
            <person name="Brenton Z.W."/>
            <person name="Flinn B.S."/>
            <person name="Jenkins J."/>
            <person name="Shu S."/>
            <person name="Flowers D."/>
            <person name="Luo F."/>
            <person name="Wang Y."/>
            <person name="Xia P."/>
            <person name="Barry K."/>
            <person name="Daum C."/>
            <person name="Lipzen A."/>
            <person name="Yoshinaga Y."/>
            <person name="Schmutz J."/>
            <person name="Saski C."/>
            <person name="Vermerris W."/>
            <person name="Kresovich S."/>
        </authorList>
    </citation>
    <scope>NUCLEOTIDE SEQUENCE</scope>
</reference>
<gene>
    <name evidence="1" type="ORF">BDA96_09G086800</name>
</gene>
<accession>A0A921U4A7</accession>
<evidence type="ECO:0000313" key="1">
    <source>
        <dbReference type="EMBL" id="KAG0517406.1"/>
    </source>
</evidence>
<comment type="caution">
    <text evidence="1">The sequence shown here is derived from an EMBL/GenBank/DDBJ whole genome shotgun (WGS) entry which is preliminary data.</text>
</comment>
<reference evidence="1" key="1">
    <citation type="journal article" date="2019" name="BMC Genomics">
        <title>A new reference genome for Sorghum bicolor reveals high levels of sequence similarity between sweet and grain genotypes: implications for the genetics of sugar metabolism.</title>
        <authorList>
            <person name="Cooper E.A."/>
            <person name="Brenton Z.W."/>
            <person name="Flinn B.S."/>
            <person name="Jenkins J."/>
            <person name="Shu S."/>
            <person name="Flowers D."/>
            <person name="Luo F."/>
            <person name="Wang Y."/>
            <person name="Xia P."/>
            <person name="Barry K."/>
            <person name="Daum C."/>
            <person name="Lipzen A."/>
            <person name="Yoshinaga Y."/>
            <person name="Schmutz J."/>
            <person name="Saski C."/>
            <person name="Vermerris W."/>
            <person name="Kresovich S."/>
        </authorList>
    </citation>
    <scope>NUCLEOTIDE SEQUENCE</scope>
</reference>
<dbReference type="EMBL" id="CM027688">
    <property type="protein sequence ID" value="KAG0517406.1"/>
    <property type="molecule type" value="Genomic_DNA"/>
</dbReference>